<dbReference type="EMBL" id="CM042041">
    <property type="protein sequence ID" value="KAI3713939.1"/>
    <property type="molecule type" value="Genomic_DNA"/>
</dbReference>
<proteinExistence type="predicted"/>
<accession>A0ACB9AUJ2</accession>
<reference evidence="2" key="1">
    <citation type="journal article" date="2022" name="Mol. Ecol. Resour.">
        <title>The genomes of chicory, endive, great burdock and yacon provide insights into Asteraceae palaeo-polyploidization history and plant inulin production.</title>
        <authorList>
            <person name="Fan W."/>
            <person name="Wang S."/>
            <person name="Wang H."/>
            <person name="Wang A."/>
            <person name="Jiang F."/>
            <person name="Liu H."/>
            <person name="Zhao H."/>
            <person name="Xu D."/>
            <person name="Zhang Y."/>
        </authorList>
    </citation>
    <scope>NUCLEOTIDE SEQUENCE [LARGE SCALE GENOMIC DNA]</scope>
    <source>
        <strain evidence="2">cv. Yunnan</strain>
    </source>
</reference>
<comment type="caution">
    <text evidence="1">The sequence shown here is derived from an EMBL/GenBank/DDBJ whole genome shotgun (WGS) entry which is preliminary data.</text>
</comment>
<organism evidence="1 2">
    <name type="scientific">Smallanthus sonchifolius</name>
    <dbReference type="NCBI Taxonomy" id="185202"/>
    <lineage>
        <taxon>Eukaryota</taxon>
        <taxon>Viridiplantae</taxon>
        <taxon>Streptophyta</taxon>
        <taxon>Embryophyta</taxon>
        <taxon>Tracheophyta</taxon>
        <taxon>Spermatophyta</taxon>
        <taxon>Magnoliopsida</taxon>
        <taxon>eudicotyledons</taxon>
        <taxon>Gunneridae</taxon>
        <taxon>Pentapetalae</taxon>
        <taxon>asterids</taxon>
        <taxon>campanulids</taxon>
        <taxon>Asterales</taxon>
        <taxon>Asteraceae</taxon>
        <taxon>Asteroideae</taxon>
        <taxon>Heliantheae alliance</taxon>
        <taxon>Millerieae</taxon>
        <taxon>Smallanthus</taxon>
    </lineage>
</organism>
<name>A0ACB9AUJ2_9ASTR</name>
<protein>
    <submittedName>
        <fullName evidence="1">Uncharacterized protein</fullName>
    </submittedName>
</protein>
<dbReference type="Proteomes" id="UP001056120">
    <property type="component" value="Linkage Group LG24"/>
</dbReference>
<evidence type="ECO:0000313" key="1">
    <source>
        <dbReference type="EMBL" id="KAI3713939.1"/>
    </source>
</evidence>
<keyword evidence="2" id="KW-1185">Reference proteome</keyword>
<evidence type="ECO:0000313" key="2">
    <source>
        <dbReference type="Proteomes" id="UP001056120"/>
    </source>
</evidence>
<gene>
    <name evidence="1" type="ORF">L1987_72527</name>
</gene>
<reference evidence="1 2" key="2">
    <citation type="journal article" date="2022" name="Mol. Ecol. Resour.">
        <title>The genomes of chicory, endive, great burdock and yacon provide insights into Asteraceae paleo-polyploidization history and plant inulin production.</title>
        <authorList>
            <person name="Fan W."/>
            <person name="Wang S."/>
            <person name="Wang H."/>
            <person name="Wang A."/>
            <person name="Jiang F."/>
            <person name="Liu H."/>
            <person name="Zhao H."/>
            <person name="Xu D."/>
            <person name="Zhang Y."/>
        </authorList>
    </citation>
    <scope>NUCLEOTIDE SEQUENCE [LARGE SCALE GENOMIC DNA]</scope>
    <source>
        <strain evidence="2">cv. Yunnan</strain>
        <tissue evidence="1">Leaves</tissue>
    </source>
</reference>
<sequence length="1137" mass="127878">MELTNGGVHIATGVDTHLTRQSPEFFEGEKNENISNGDDSGEQKTEQVDLDDSSVDDSSKNNDGVDEVEKREIDVKEEEKDKPLVDAEGNGNCGEIEQTVVFPPNPQLPKPEAPSGVLIVYTEAAEKPESRPSIKRSNSSPESAVQIPAIGKFFREKSNSLSVAITKRLSLLTNDNGVDSDKRKASNVTEFNLSGLKVTVKLKNEKNENEQFKGRITFFSRSNCRDSTAVRSYFRDRKLRYVEINIDVYPTREKELIERTGSSVVPQIFFNEKLFGGLVALNSLRNCGLLEERMKELLCQKCTDDAPAPPVYGFDDPEEEKTDEMVTAVRVLRQRLPIQDRLMKMKIVKNCFSASEMMEVLIHQFDCERKKAVEMGKLLARRHFIHHVFRENEFEDGNHFYRFLEHEPFIPRCYNFRGSTNDLEPKSVTLISQKLAKIMSAILESYAYEDGCHLDYLGVSNSEEFRRYVNLMQDLQRVDISTLTASERLAFFLNLHNAMVIHGVISVGHPGSAVIDRRSFNSDFLYIIGGSPYSLTTIVNGVLRNNRRAPYSFTKPFGSDDKRLELALPQVNPLIHFGICNGSKSSPPLRFFTPQGVESELKFAAREFLQRDGIQVDLAKRTVHLTRIFKWFSADFGQEKEILKWIIGYLDAPKAGLLSHLSSDGGAVHIAYQNYDWYLSDLIFLSHATISLLLTVSPITGMATWLWMPNLQFSSPKFESRLNRSHVRLHGIHHPQSSVRFPKFHSFKVTCRNSNDQQSNDQSGRTGIQLYRDIERLLTETVRQSQDGWGGSKDWQEIDGAWVLRPRNSKPVAVVHFVGGIFVGAAPQLTYRLFLERLSEKGVLVIATPYASGFDHFFIADEVQFKYDRCIRSLHETVQDLPSFGIGHSLGSVIHLLIGSRYAVQRCGNVYMAFNNKDASMAVPLFSPVLLPMAQSIGPILSQIASSPTVRFGAEMTMKNLENLSPPIMKQVMPLVEQLPPLYMDLANGRENFSPKPEETRRLIKSYYGISRNLLVKFKDDTIDETPVLAQVLSSESAISSVLDMSIRSLPGDHGLPLQQAFPDVPPGMVDAVNRGGEFWTNLTAGTPLETVAKEVSNSLGVDSTGFRADISKEFDLLVDTIADWMINNAGTRLLKP</sequence>